<evidence type="ECO:0000256" key="4">
    <source>
        <dbReference type="ARBA" id="ARBA00022807"/>
    </source>
</evidence>
<keyword evidence="6" id="KW-1185">Reference proteome</keyword>
<dbReference type="GeneID" id="100378380"/>
<dbReference type="SUPFAM" id="SSF49758">
    <property type="entry name" value="Calpain large subunit, middle domain (domain III)"/>
    <property type="match status" value="1"/>
</dbReference>
<evidence type="ECO:0000313" key="6">
    <source>
        <dbReference type="Proteomes" id="UP000694865"/>
    </source>
</evidence>
<dbReference type="Proteomes" id="UP000694865">
    <property type="component" value="Unplaced"/>
</dbReference>
<sequence>MQEYRRKHKHLANKYHQIGFILYKTDNPNERLTKEHFMYNYATAKSGVYINYREVNKRLSLDPGHYVLIPSTFDPDCVASFLIRIFAEKRFDCKQI</sequence>
<evidence type="ECO:0000256" key="3">
    <source>
        <dbReference type="ARBA" id="ARBA00022801"/>
    </source>
</evidence>
<dbReference type="Gene3D" id="2.60.120.380">
    <property type="match status" value="1"/>
</dbReference>
<dbReference type="InterPro" id="IPR036213">
    <property type="entry name" value="Calpain_III_sf"/>
</dbReference>
<comment type="similarity">
    <text evidence="1">Belongs to the peptidase C2 family.</text>
</comment>
<dbReference type="InterPro" id="IPR022682">
    <property type="entry name" value="Calpain_domain_III"/>
</dbReference>
<dbReference type="InterPro" id="IPR022684">
    <property type="entry name" value="Calpain_cysteine_protease"/>
</dbReference>
<dbReference type="SMART" id="SM00720">
    <property type="entry name" value="calpain_III"/>
    <property type="match status" value="1"/>
</dbReference>
<organism evidence="6 7">
    <name type="scientific">Saccoglossus kowalevskii</name>
    <name type="common">Acorn worm</name>
    <dbReference type="NCBI Taxonomy" id="10224"/>
    <lineage>
        <taxon>Eukaryota</taxon>
        <taxon>Metazoa</taxon>
        <taxon>Hemichordata</taxon>
        <taxon>Enteropneusta</taxon>
        <taxon>Harrimaniidae</taxon>
        <taxon>Saccoglossus</taxon>
    </lineage>
</organism>
<dbReference type="PANTHER" id="PTHR10183:SF379">
    <property type="entry name" value="CALPAIN-5"/>
    <property type="match status" value="1"/>
</dbReference>
<feature type="domain" description="Peptidase C2 calpain" evidence="5">
    <location>
        <begin position="1"/>
        <end position="94"/>
    </location>
</feature>
<evidence type="ECO:0000256" key="2">
    <source>
        <dbReference type="ARBA" id="ARBA00022670"/>
    </source>
</evidence>
<reference evidence="7" key="1">
    <citation type="submission" date="2025-08" db="UniProtKB">
        <authorList>
            <consortium name="RefSeq"/>
        </authorList>
    </citation>
    <scope>IDENTIFICATION</scope>
    <source>
        <tissue evidence="7">Testes</tissue>
    </source>
</reference>
<proteinExistence type="inferred from homology"/>
<dbReference type="PANTHER" id="PTHR10183">
    <property type="entry name" value="CALPAIN"/>
    <property type="match status" value="1"/>
</dbReference>
<evidence type="ECO:0000256" key="1">
    <source>
        <dbReference type="ARBA" id="ARBA00007623"/>
    </source>
</evidence>
<dbReference type="InterPro" id="IPR022683">
    <property type="entry name" value="Calpain_III"/>
</dbReference>
<keyword evidence="3" id="KW-0378">Hydrolase</keyword>
<protein>
    <submittedName>
        <fullName evidence="7">Calpain-9-like</fullName>
    </submittedName>
</protein>
<gene>
    <name evidence="7" type="primary">LOC100378380</name>
</gene>
<dbReference type="Pfam" id="PF01067">
    <property type="entry name" value="Calpain_III"/>
    <property type="match status" value="1"/>
</dbReference>
<name>A0ABM0GT46_SACKO</name>
<evidence type="ECO:0000313" key="7">
    <source>
        <dbReference type="RefSeq" id="XP_002736790.2"/>
    </source>
</evidence>
<keyword evidence="2" id="KW-0645">Protease</keyword>
<keyword evidence="4" id="KW-0788">Thiol protease</keyword>
<evidence type="ECO:0000259" key="5">
    <source>
        <dbReference type="SMART" id="SM00720"/>
    </source>
</evidence>
<accession>A0ABM0GT46</accession>
<dbReference type="RefSeq" id="XP_002736790.2">
    <property type="nucleotide sequence ID" value="XM_002736744.2"/>
</dbReference>